<evidence type="ECO:0000313" key="2">
    <source>
        <dbReference type="EMBL" id="CAH2313026.1"/>
    </source>
</evidence>
<protein>
    <submittedName>
        <fullName evidence="2">Uncharacterized protein</fullName>
    </submittedName>
</protein>
<sequence>MYATISLTQPHHPPAFTTSWEKELNHVIPPDTCSPRVLETNTWPDPDHTKHKHPTHTRHLSLPRNPPNSTQTESSSVIVSNISRKQLIPAFWNQPWLDTKGRNNQRPGRNTPLINR</sequence>
<feature type="compositionally biased region" description="Basic residues" evidence="1">
    <location>
        <begin position="49"/>
        <end position="61"/>
    </location>
</feature>
<dbReference type="EMBL" id="OW240919">
    <property type="protein sequence ID" value="CAH2313026.1"/>
    <property type="molecule type" value="Genomic_DNA"/>
</dbReference>
<feature type="region of interest" description="Disordered" evidence="1">
    <location>
        <begin position="29"/>
        <end position="80"/>
    </location>
</feature>
<dbReference type="AlphaFoldDB" id="A0AAD1T0D9"/>
<evidence type="ECO:0000256" key="1">
    <source>
        <dbReference type="SAM" id="MobiDB-lite"/>
    </source>
</evidence>
<accession>A0AAD1T0D9</accession>
<feature type="compositionally biased region" description="Polar residues" evidence="1">
    <location>
        <begin position="67"/>
        <end position="80"/>
    </location>
</feature>
<feature type="region of interest" description="Disordered" evidence="1">
    <location>
        <begin position="93"/>
        <end position="116"/>
    </location>
</feature>
<organism evidence="2 3">
    <name type="scientific">Pelobates cultripes</name>
    <name type="common">Western spadefoot toad</name>
    <dbReference type="NCBI Taxonomy" id="61616"/>
    <lineage>
        <taxon>Eukaryota</taxon>
        <taxon>Metazoa</taxon>
        <taxon>Chordata</taxon>
        <taxon>Craniata</taxon>
        <taxon>Vertebrata</taxon>
        <taxon>Euteleostomi</taxon>
        <taxon>Amphibia</taxon>
        <taxon>Batrachia</taxon>
        <taxon>Anura</taxon>
        <taxon>Pelobatoidea</taxon>
        <taxon>Pelobatidae</taxon>
        <taxon>Pelobates</taxon>
    </lineage>
</organism>
<name>A0AAD1T0D9_PELCU</name>
<dbReference type="Proteomes" id="UP001295444">
    <property type="component" value="Chromosome 08"/>
</dbReference>
<evidence type="ECO:0000313" key="3">
    <source>
        <dbReference type="Proteomes" id="UP001295444"/>
    </source>
</evidence>
<reference evidence="2" key="1">
    <citation type="submission" date="2022-03" db="EMBL/GenBank/DDBJ databases">
        <authorList>
            <person name="Alioto T."/>
            <person name="Alioto T."/>
            <person name="Gomez Garrido J."/>
        </authorList>
    </citation>
    <scope>NUCLEOTIDE SEQUENCE</scope>
</reference>
<keyword evidence="3" id="KW-1185">Reference proteome</keyword>
<proteinExistence type="predicted"/>
<feature type="compositionally biased region" description="Polar residues" evidence="1">
    <location>
        <begin position="102"/>
        <end position="116"/>
    </location>
</feature>
<gene>
    <name evidence="2" type="ORF">PECUL_23A015180</name>
</gene>